<organism evidence="3 4">
    <name type="scientific">Roseibium suaedae</name>
    <dbReference type="NCBI Taxonomy" id="735517"/>
    <lineage>
        <taxon>Bacteria</taxon>
        <taxon>Pseudomonadati</taxon>
        <taxon>Pseudomonadota</taxon>
        <taxon>Alphaproteobacteria</taxon>
        <taxon>Hyphomicrobiales</taxon>
        <taxon>Stappiaceae</taxon>
        <taxon>Roseibium</taxon>
    </lineage>
</organism>
<reference evidence="3 4" key="1">
    <citation type="submission" date="2016-11" db="EMBL/GenBank/DDBJ databases">
        <authorList>
            <person name="Jaros S."/>
            <person name="Januszkiewicz K."/>
            <person name="Wedrychowicz H."/>
        </authorList>
    </citation>
    <scope>NUCLEOTIDE SEQUENCE [LARGE SCALE GENOMIC DNA]</scope>
    <source>
        <strain evidence="3 4">DSM 22153</strain>
    </source>
</reference>
<dbReference type="OrthoDB" id="9776116at2"/>
<dbReference type="PANTHER" id="PTHR33608:SF12">
    <property type="entry name" value="DUF58 DOMAIN-CONTAINING PROTEIN"/>
    <property type="match status" value="1"/>
</dbReference>
<evidence type="ECO:0000259" key="2">
    <source>
        <dbReference type="Pfam" id="PF01882"/>
    </source>
</evidence>
<feature type="domain" description="DUF58" evidence="2">
    <location>
        <begin position="54"/>
        <end position="235"/>
    </location>
</feature>
<keyword evidence="4" id="KW-1185">Reference proteome</keyword>
<sequence>MVAPVLDHPGIRLKLEDLLALRQQPGGTARHRPATRRPGAMPARLPGAGMDLREIRAYCEGDDTRRIDPAATARTGRPHVRSFHEDRDNTALLIADFRPGMLWGTSSSLRSVRAAKLLAQRGWEAIGEGAALAVLTITSSGVAALPARSGVQHMTAIAQVLAHEHDKALDMREGSLPLAAALVRAARLVPAGARIWLASDLQALEKEDEAALNRLSRRRRITLLYPLDPAETTPPSRALPIRHGPLSRSALLRPFDAGPLEARMRALNVSLEALPDDPS</sequence>
<protein>
    <recommendedName>
        <fullName evidence="2">DUF58 domain-containing protein</fullName>
    </recommendedName>
</protein>
<dbReference type="PANTHER" id="PTHR33608">
    <property type="entry name" value="BLL2464 PROTEIN"/>
    <property type="match status" value="1"/>
</dbReference>
<accession>A0A1M7NMI9</accession>
<proteinExistence type="predicted"/>
<evidence type="ECO:0000256" key="1">
    <source>
        <dbReference type="SAM" id="MobiDB-lite"/>
    </source>
</evidence>
<dbReference type="Pfam" id="PF01882">
    <property type="entry name" value="DUF58"/>
    <property type="match status" value="1"/>
</dbReference>
<evidence type="ECO:0000313" key="3">
    <source>
        <dbReference type="EMBL" id="SHN05157.1"/>
    </source>
</evidence>
<dbReference type="InterPro" id="IPR002881">
    <property type="entry name" value="DUF58"/>
</dbReference>
<dbReference type="RefSeq" id="WP_084082136.1">
    <property type="nucleotide sequence ID" value="NZ_FRBW01000005.1"/>
</dbReference>
<dbReference type="EMBL" id="FRBW01000005">
    <property type="protein sequence ID" value="SHN05157.1"/>
    <property type="molecule type" value="Genomic_DNA"/>
</dbReference>
<dbReference type="Proteomes" id="UP000186002">
    <property type="component" value="Unassembled WGS sequence"/>
</dbReference>
<gene>
    <name evidence="3" type="ORF">SAMN05444272_3852</name>
</gene>
<dbReference type="STRING" id="735517.SAMN05444272_3852"/>
<feature type="region of interest" description="Disordered" evidence="1">
    <location>
        <begin position="24"/>
        <end position="46"/>
    </location>
</feature>
<dbReference type="AlphaFoldDB" id="A0A1M7NMI9"/>
<name>A0A1M7NMI9_9HYPH</name>
<evidence type="ECO:0000313" key="4">
    <source>
        <dbReference type="Proteomes" id="UP000186002"/>
    </source>
</evidence>